<reference evidence="2" key="1">
    <citation type="journal article" date="2020" name="bioRxiv">
        <title>Comparative genomics of Chlamydomonas.</title>
        <authorList>
            <person name="Craig R.J."/>
            <person name="Hasan A.R."/>
            <person name="Ness R.W."/>
            <person name="Keightley P.D."/>
        </authorList>
    </citation>
    <scope>NUCLEOTIDE SEQUENCE</scope>
    <source>
        <strain evidence="2">SAG 7.73</strain>
    </source>
</reference>
<name>A0A835VUZ1_CHLIN</name>
<comment type="caution">
    <text evidence="2">The sequence shown here is derived from an EMBL/GenBank/DDBJ whole genome shotgun (WGS) entry which is preliminary data.</text>
</comment>
<dbReference type="AlphaFoldDB" id="A0A835VUZ1"/>
<feature type="region of interest" description="Disordered" evidence="1">
    <location>
        <begin position="1"/>
        <end position="69"/>
    </location>
</feature>
<accession>A0A835VUZ1</accession>
<evidence type="ECO:0000313" key="3">
    <source>
        <dbReference type="Proteomes" id="UP000650467"/>
    </source>
</evidence>
<feature type="compositionally biased region" description="Basic and acidic residues" evidence="1">
    <location>
        <begin position="13"/>
        <end position="39"/>
    </location>
</feature>
<protein>
    <submittedName>
        <fullName evidence="2">Uncharacterized protein</fullName>
    </submittedName>
</protein>
<keyword evidence="3" id="KW-1185">Reference proteome</keyword>
<proteinExistence type="predicted"/>
<organism evidence="2 3">
    <name type="scientific">Chlamydomonas incerta</name>
    <dbReference type="NCBI Taxonomy" id="51695"/>
    <lineage>
        <taxon>Eukaryota</taxon>
        <taxon>Viridiplantae</taxon>
        <taxon>Chlorophyta</taxon>
        <taxon>core chlorophytes</taxon>
        <taxon>Chlorophyceae</taxon>
        <taxon>CS clade</taxon>
        <taxon>Chlamydomonadales</taxon>
        <taxon>Chlamydomonadaceae</taxon>
        <taxon>Chlamydomonas</taxon>
    </lineage>
</organism>
<evidence type="ECO:0000313" key="2">
    <source>
        <dbReference type="EMBL" id="KAG2426101.1"/>
    </source>
</evidence>
<dbReference type="Proteomes" id="UP000650467">
    <property type="component" value="Unassembled WGS sequence"/>
</dbReference>
<dbReference type="OrthoDB" id="531556at2759"/>
<evidence type="ECO:0000256" key="1">
    <source>
        <dbReference type="SAM" id="MobiDB-lite"/>
    </source>
</evidence>
<dbReference type="EMBL" id="JAEHOC010000050">
    <property type="protein sequence ID" value="KAG2426101.1"/>
    <property type="molecule type" value="Genomic_DNA"/>
</dbReference>
<gene>
    <name evidence="2" type="ORF">HXX76_013289</name>
</gene>
<sequence>MTGKTHHSQHPMTQEEKDNIAQEKFGKPFDELDTNEKKTVGALHHSKMMEHAAAQEDAPAPVHNTRSHK</sequence>